<dbReference type="PANTHER" id="PTHR43861">
    <property type="entry name" value="TRANS-ACONITATE 2-METHYLTRANSFERASE-RELATED"/>
    <property type="match status" value="1"/>
</dbReference>
<dbReference type="SUPFAM" id="SSF53335">
    <property type="entry name" value="S-adenosyl-L-methionine-dependent methyltransferases"/>
    <property type="match status" value="1"/>
</dbReference>
<keyword evidence="5" id="KW-1185">Reference proteome</keyword>
<protein>
    <submittedName>
        <fullName evidence="4">Methyltransferase domain-containing protein</fullName>
    </submittedName>
</protein>
<feature type="domain" description="Methyltransferase" evidence="3">
    <location>
        <begin position="63"/>
        <end position="172"/>
    </location>
</feature>
<comment type="caution">
    <text evidence="4">The sequence shown here is derived from an EMBL/GenBank/DDBJ whole genome shotgun (WGS) entry which is preliminary data.</text>
</comment>
<evidence type="ECO:0000256" key="2">
    <source>
        <dbReference type="SAM" id="MobiDB-lite"/>
    </source>
</evidence>
<dbReference type="GO" id="GO:0008168">
    <property type="term" value="F:methyltransferase activity"/>
    <property type="evidence" value="ECO:0007669"/>
    <property type="project" value="UniProtKB-KW"/>
</dbReference>
<dbReference type="InterPro" id="IPR025714">
    <property type="entry name" value="Methyltranfer_dom"/>
</dbReference>
<evidence type="ECO:0000259" key="3">
    <source>
        <dbReference type="Pfam" id="PF13847"/>
    </source>
</evidence>
<evidence type="ECO:0000313" key="5">
    <source>
        <dbReference type="Proteomes" id="UP000438476"/>
    </source>
</evidence>
<feature type="region of interest" description="Disordered" evidence="2">
    <location>
        <begin position="12"/>
        <end position="50"/>
    </location>
</feature>
<proteinExistence type="predicted"/>
<gene>
    <name evidence="4" type="ORF">GRI91_09625</name>
</gene>
<dbReference type="GO" id="GO:0032259">
    <property type="term" value="P:methylation"/>
    <property type="evidence" value="ECO:0007669"/>
    <property type="project" value="UniProtKB-KW"/>
</dbReference>
<dbReference type="Pfam" id="PF13847">
    <property type="entry name" value="Methyltransf_31"/>
    <property type="match status" value="1"/>
</dbReference>
<evidence type="ECO:0000256" key="1">
    <source>
        <dbReference type="ARBA" id="ARBA00022679"/>
    </source>
</evidence>
<reference evidence="4 5" key="1">
    <citation type="submission" date="2019-12" db="EMBL/GenBank/DDBJ databases">
        <title>Genomic-based taxomic classification of the family Erythrobacteraceae.</title>
        <authorList>
            <person name="Xu L."/>
        </authorList>
    </citation>
    <scope>NUCLEOTIDE SEQUENCE [LARGE SCALE GENOMIC DNA]</scope>
    <source>
        <strain evidence="4 5">LMG 29518</strain>
    </source>
</reference>
<dbReference type="Proteomes" id="UP000438476">
    <property type="component" value="Unassembled WGS sequence"/>
</dbReference>
<dbReference type="EMBL" id="WTYT01000004">
    <property type="protein sequence ID" value="MXO66012.1"/>
    <property type="molecule type" value="Genomic_DNA"/>
</dbReference>
<dbReference type="CDD" id="cd02440">
    <property type="entry name" value="AdoMet_MTases"/>
    <property type="match status" value="1"/>
</dbReference>
<feature type="compositionally biased region" description="Basic and acidic residues" evidence="2">
    <location>
        <begin position="16"/>
        <end position="28"/>
    </location>
</feature>
<evidence type="ECO:0000313" key="4">
    <source>
        <dbReference type="EMBL" id="MXO66012.1"/>
    </source>
</evidence>
<name>A0A6I4T723_9SPHN</name>
<dbReference type="AlphaFoldDB" id="A0A6I4T723"/>
<sequence>MACLLVLSGCNQASDDAGRPENAREFPRAFRPVSPLGATSVSNERARDDRREAQTVMDLADIRPGMTVADIGAGEGYYTVRLSERVGPSGRVLAQDVDASALERLGNRIERERLGNVAIKRGVIADPGLPKDSFDRIFLVHMYHEVAEPFAFLWRLRPSLRKGGRVIVVDADRPTDQHGIDPQLLFCEFNQLGFRLVGFERKPELAGYYAEFEAVGDRPEPSEIEPCRQPGDQEEEAAA</sequence>
<dbReference type="Gene3D" id="3.40.50.150">
    <property type="entry name" value="Vaccinia Virus protein VP39"/>
    <property type="match status" value="1"/>
</dbReference>
<dbReference type="InterPro" id="IPR029063">
    <property type="entry name" value="SAM-dependent_MTases_sf"/>
</dbReference>
<feature type="region of interest" description="Disordered" evidence="2">
    <location>
        <begin position="216"/>
        <end position="239"/>
    </location>
</feature>
<dbReference type="OrthoDB" id="9784101at2"/>
<keyword evidence="1 4" id="KW-0808">Transferase</keyword>
<accession>A0A6I4T723</accession>
<dbReference type="PANTHER" id="PTHR43861:SF3">
    <property type="entry name" value="PUTATIVE (AFU_ORTHOLOGUE AFUA_2G14390)-RELATED"/>
    <property type="match status" value="1"/>
</dbReference>
<keyword evidence="4" id="KW-0489">Methyltransferase</keyword>
<organism evidence="4 5">
    <name type="scientific">Altericroceibacterium endophyticum</name>
    <dbReference type="NCBI Taxonomy" id="1808508"/>
    <lineage>
        <taxon>Bacteria</taxon>
        <taxon>Pseudomonadati</taxon>
        <taxon>Pseudomonadota</taxon>
        <taxon>Alphaproteobacteria</taxon>
        <taxon>Sphingomonadales</taxon>
        <taxon>Erythrobacteraceae</taxon>
        <taxon>Altericroceibacterium</taxon>
    </lineage>
</organism>